<name>A0AAV2YI43_9STRA</name>
<evidence type="ECO:0000313" key="2">
    <source>
        <dbReference type="EMBL" id="DAZ94642.1"/>
    </source>
</evidence>
<feature type="domain" description="RNase H type-1" evidence="1">
    <location>
        <begin position="117"/>
        <end position="188"/>
    </location>
</feature>
<keyword evidence="3" id="KW-1185">Reference proteome</keyword>
<reference evidence="2" key="2">
    <citation type="journal article" date="2023" name="Microbiol Resour">
        <title>Decontamination and Annotation of the Draft Genome Sequence of the Oomycete Lagenidium giganteum ARSEF 373.</title>
        <authorList>
            <person name="Morgan W.R."/>
            <person name="Tartar A."/>
        </authorList>
    </citation>
    <scope>NUCLEOTIDE SEQUENCE</scope>
    <source>
        <strain evidence="2">ARSEF 373</strain>
    </source>
</reference>
<dbReference type="InterPro" id="IPR002156">
    <property type="entry name" value="RNaseH_domain"/>
</dbReference>
<proteinExistence type="predicted"/>
<dbReference type="InterPro" id="IPR012337">
    <property type="entry name" value="RNaseH-like_sf"/>
</dbReference>
<dbReference type="Pfam" id="PF13456">
    <property type="entry name" value="RVT_3"/>
    <property type="match status" value="1"/>
</dbReference>
<protein>
    <recommendedName>
        <fullName evidence="1">RNase H type-1 domain-containing protein</fullName>
    </recommendedName>
</protein>
<evidence type="ECO:0000313" key="3">
    <source>
        <dbReference type="Proteomes" id="UP001146120"/>
    </source>
</evidence>
<dbReference type="Gene3D" id="3.30.420.10">
    <property type="entry name" value="Ribonuclease H-like superfamily/Ribonuclease H"/>
    <property type="match status" value="1"/>
</dbReference>
<dbReference type="EMBL" id="DAKRPA010000240">
    <property type="protein sequence ID" value="DAZ94642.1"/>
    <property type="molecule type" value="Genomic_DNA"/>
</dbReference>
<dbReference type="InterPro" id="IPR043502">
    <property type="entry name" value="DNA/RNA_pol_sf"/>
</dbReference>
<dbReference type="AlphaFoldDB" id="A0AAV2YI43"/>
<dbReference type="InterPro" id="IPR036397">
    <property type="entry name" value="RNaseH_sf"/>
</dbReference>
<gene>
    <name evidence="2" type="ORF">N0F65_010729</name>
</gene>
<evidence type="ECO:0000259" key="1">
    <source>
        <dbReference type="Pfam" id="PF13456"/>
    </source>
</evidence>
<accession>A0AAV2YI43</accession>
<organism evidence="2 3">
    <name type="scientific">Lagenidium giganteum</name>
    <dbReference type="NCBI Taxonomy" id="4803"/>
    <lineage>
        <taxon>Eukaryota</taxon>
        <taxon>Sar</taxon>
        <taxon>Stramenopiles</taxon>
        <taxon>Oomycota</taxon>
        <taxon>Peronosporomycetes</taxon>
        <taxon>Pythiales</taxon>
        <taxon>Pythiaceae</taxon>
    </lineage>
</organism>
<comment type="caution">
    <text evidence="2">The sequence shown here is derived from an EMBL/GenBank/DDBJ whole genome shotgun (WGS) entry which is preliminary data.</text>
</comment>
<sequence length="202" mass="22021">MQEHEGLLCPAHFVSKVFKDAELNYTRSEKEACYAPITVYARHSTLKWLFTCKSLTGRTIQWAAMLSPWNLTIIRKENATEALAGLLAASVTPMEEFDAVLEDISPREASGGFVVSFDGAARERARDGAFAAVVWKVLGWSVQAAWFGYAEGLTVNDSEYQGLLLGLKMVVEAQLANVVVCGDSRIIIGTKSVGVTLPFAVT</sequence>
<reference evidence="2" key="1">
    <citation type="submission" date="2022-11" db="EMBL/GenBank/DDBJ databases">
        <authorList>
            <person name="Morgan W.R."/>
            <person name="Tartar A."/>
        </authorList>
    </citation>
    <scope>NUCLEOTIDE SEQUENCE</scope>
    <source>
        <strain evidence="2">ARSEF 373</strain>
    </source>
</reference>
<dbReference type="SUPFAM" id="SSF56672">
    <property type="entry name" value="DNA/RNA polymerases"/>
    <property type="match status" value="1"/>
</dbReference>
<dbReference type="SUPFAM" id="SSF53098">
    <property type="entry name" value="Ribonuclease H-like"/>
    <property type="match status" value="1"/>
</dbReference>
<dbReference type="Proteomes" id="UP001146120">
    <property type="component" value="Unassembled WGS sequence"/>
</dbReference>
<dbReference type="GO" id="GO:0004523">
    <property type="term" value="F:RNA-DNA hybrid ribonuclease activity"/>
    <property type="evidence" value="ECO:0007669"/>
    <property type="project" value="InterPro"/>
</dbReference>
<dbReference type="GO" id="GO:0003676">
    <property type="term" value="F:nucleic acid binding"/>
    <property type="evidence" value="ECO:0007669"/>
    <property type="project" value="InterPro"/>
</dbReference>